<feature type="region of interest" description="Disordered" evidence="1">
    <location>
        <begin position="1"/>
        <end position="24"/>
    </location>
</feature>
<sequence length="511" mass="57231">MNTNNSFELSPTDRPTHWSSTRRSISIDRPTRLVASLADAAGGERITNSSIRSQPNGILAKKLSSPFACGSASTLAYSRALSPMESEKRANKLAPPHFSVPRITACNSRRKSDFCALNSSTRYSENNNLTALNAIGAHSSTVCLQRTASDRRFAMPSSLTSPSIASAAANNNGNNGVVALSMPSNRRRCSRVINFGYACAIYYLDEPVEVYDDDDEFDEEELGMLSYQTVVEPLTTDDLKLLGGLNKGTEAGKCTDKELGNGTFGHQLSVQESDSSRVQIRTDNHQQQDEVSAAAGELFLLRDRNEEIPHYCIRPQGIEADRFIQQFLSERNRSEIKKFLERNVAPEDGDWSYLWISQDLKLENCPVFIFSIKMLENFFKNERIRRVKWRHLSVDKISVYRYSLPQITTKFRLRIAHFLVRHYRCCILCVWLLIILCISVGIIFSVMFGAAPAGSSKLNATYLQHTAHQEQHSGGFMADEIVGDETAIGEEVQHQHLERVASGVQYVKKLV</sequence>
<organism evidence="3 4">
    <name type="scientific">Globodera rostochiensis</name>
    <name type="common">Golden nematode worm</name>
    <name type="synonym">Heterodera rostochiensis</name>
    <dbReference type="NCBI Taxonomy" id="31243"/>
    <lineage>
        <taxon>Eukaryota</taxon>
        <taxon>Metazoa</taxon>
        <taxon>Ecdysozoa</taxon>
        <taxon>Nematoda</taxon>
        <taxon>Chromadorea</taxon>
        <taxon>Rhabditida</taxon>
        <taxon>Tylenchina</taxon>
        <taxon>Tylenchomorpha</taxon>
        <taxon>Tylenchoidea</taxon>
        <taxon>Heteroderidae</taxon>
        <taxon>Heteroderinae</taxon>
        <taxon>Globodera</taxon>
    </lineage>
</organism>
<evidence type="ECO:0000313" key="3">
    <source>
        <dbReference type="Proteomes" id="UP000887572"/>
    </source>
</evidence>
<keyword evidence="2" id="KW-0472">Membrane</keyword>
<accession>A0A914H2U5</accession>
<dbReference type="Proteomes" id="UP000887572">
    <property type="component" value="Unplaced"/>
</dbReference>
<evidence type="ECO:0000256" key="1">
    <source>
        <dbReference type="SAM" id="MobiDB-lite"/>
    </source>
</evidence>
<keyword evidence="2" id="KW-1133">Transmembrane helix</keyword>
<evidence type="ECO:0000256" key="2">
    <source>
        <dbReference type="SAM" id="Phobius"/>
    </source>
</evidence>
<proteinExistence type="predicted"/>
<evidence type="ECO:0000313" key="4">
    <source>
        <dbReference type="WBParaSite" id="Gr19_v10_g1363.t1"/>
    </source>
</evidence>
<protein>
    <submittedName>
        <fullName evidence="4">Uncharacterized protein</fullName>
    </submittedName>
</protein>
<name>A0A914H2U5_GLORO</name>
<feature type="transmembrane region" description="Helical" evidence="2">
    <location>
        <begin position="430"/>
        <end position="451"/>
    </location>
</feature>
<reference evidence="4" key="1">
    <citation type="submission" date="2022-11" db="UniProtKB">
        <authorList>
            <consortium name="WormBaseParasite"/>
        </authorList>
    </citation>
    <scope>IDENTIFICATION</scope>
</reference>
<keyword evidence="3" id="KW-1185">Reference proteome</keyword>
<dbReference type="WBParaSite" id="Gr19_v10_g1363.t1">
    <property type="protein sequence ID" value="Gr19_v10_g1363.t1"/>
    <property type="gene ID" value="Gr19_v10_g1363"/>
</dbReference>
<keyword evidence="2" id="KW-0812">Transmembrane</keyword>
<dbReference type="AlphaFoldDB" id="A0A914H2U5"/>